<evidence type="ECO:0000259" key="3">
    <source>
        <dbReference type="Pfam" id="PF13439"/>
    </source>
</evidence>
<dbReference type="PANTHER" id="PTHR46401">
    <property type="entry name" value="GLYCOSYLTRANSFERASE WBBK-RELATED"/>
    <property type="match status" value="1"/>
</dbReference>
<proteinExistence type="predicted"/>
<dbReference type="GO" id="GO:0009103">
    <property type="term" value="P:lipopolysaccharide biosynthetic process"/>
    <property type="evidence" value="ECO:0007669"/>
    <property type="project" value="TreeGrafter"/>
</dbReference>
<dbReference type="CDD" id="cd03809">
    <property type="entry name" value="GT4_MtfB-like"/>
    <property type="match status" value="1"/>
</dbReference>
<gene>
    <name evidence="4" type="ORF">OP10G_3018</name>
</gene>
<reference evidence="4 5" key="1">
    <citation type="journal article" date="2014" name="PLoS ONE">
        <title>The first complete genome sequence of the class fimbriimonadia in the phylum armatimonadetes.</title>
        <authorList>
            <person name="Hu Z.Y."/>
            <person name="Wang Y.Z."/>
            <person name="Im W.T."/>
            <person name="Wang S.Y."/>
            <person name="Zhao G.P."/>
            <person name="Zheng H.J."/>
            <person name="Quan Z.X."/>
        </authorList>
    </citation>
    <scope>NUCLEOTIDE SEQUENCE [LARGE SCALE GENOMIC DNA]</scope>
    <source>
        <strain evidence="4">Gsoil 348</strain>
    </source>
</reference>
<evidence type="ECO:0000256" key="1">
    <source>
        <dbReference type="ARBA" id="ARBA00022679"/>
    </source>
</evidence>
<dbReference type="eggNOG" id="COG0438">
    <property type="taxonomic scope" value="Bacteria"/>
</dbReference>
<evidence type="ECO:0000313" key="5">
    <source>
        <dbReference type="Proteomes" id="UP000027982"/>
    </source>
</evidence>
<dbReference type="InterPro" id="IPR001296">
    <property type="entry name" value="Glyco_trans_1"/>
</dbReference>
<protein>
    <submittedName>
        <fullName evidence="4">Glycosyl transferase, group 1</fullName>
    </submittedName>
</protein>
<accession>A0A068NSG7</accession>
<dbReference type="AlphaFoldDB" id="A0A068NSG7"/>
<evidence type="ECO:0000259" key="2">
    <source>
        <dbReference type="Pfam" id="PF00534"/>
    </source>
</evidence>
<dbReference type="EMBL" id="CP007139">
    <property type="protein sequence ID" value="AIE86386.1"/>
    <property type="molecule type" value="Genomic_DNA"/>
</dbReference>
<organism evidence="4 5">
    <name type="scientific">Fimbriimonas ginsengisoli Gsoil 348</name>
    <dbReference type="NCBI Taxonomy" id="661478"/>
    <lineage>
        <taxon>Bacteria</taxon>
        <taxon>Bacillati</taxon>
        <taxon>Armatimonadota</taxon>
        <taxon>Fimbriimonadia</taxon>
        <taxon>Fimbriimonadales</taxon>
        <taxon>Fimbriimonadaceae</taxon>
        <taxon>Fimbriimonas</taxon>
    </lineage>
</organism>
<evidence type="ECO:0000313" key="4">
    <source>
        <dbReference type="EMBL" id="AIE86386.1"/>
    </source>
</evidence>
<feature type="domain" description="Glycosyltransferase subfamily 4-like N-terminal" evidence="3">
    <location>
        <begin position="59"/>
        <end position="166"/>
    </location>
</feature>
<dbReference type="GO" id="GO:0016757">
    <property type="term" value="F:glycosyltransferase activity"/>
    <property type="evidence" value="ECO:0007669"/>
    <property type="project" value="InterPro"/>
</dbReference>
<dbReference type="Proteomes" id="UP000027982">
    <property type="component" value="Chromosome"/>
</dbReference>
<dbReference type="OrthoDB" id="9769555at2"/>
<dbReference type="PANTHER" id="PTHR46401:SF2">
    <property type="entry name" value="GLYCOSYLTRANSFERASE WBBK-RELATED"/>
    <property type="match status" value="1"/>
</dbReference>
<dbReference type="RefSeq" id="WP_025229645.1">
    <property type="nucleotide sequence ID" value="NZ_CP007139.1"/>
</dbReference>
<keyword evidence="5" id="KW-1185">Reference proteome</keyword>
<feature type="domain" description="Glycosyl transferase family 1" evidence="2">
    <location>
        <begin position="190"/>
        <end position="332"/>
    </location>
</feature>
<dbReference type="Pfam" id="PF13439">
    <property type="entry name" value="Glyco_transf_4"/>
    <property type="match status" value="1"/>
</dbReference>
<dbReference type="SUPFAM" id="SSF53756">
    <property type="entry name" value="UDP-Glycosyltransferase/glycogen phosphorylase"/>
    <property type="match status" value="1"/>
</dbReference>
<dbReference type="KEGG" id="fgi:OP10G_3018"/>
<sequence>MRIAIDARHLSDFHTSNRTYWRELVVAMASEINGDELLLVTDRPIASGVLPPGLPVREVVVKAPSSRLWSLFHFPRACRRLGADLAHMQYTVSPLFRIPTATTIHDVSFFIDPSWFGMKDRVLLQASVPASARRAGVVITVSETCRQESIRYLHVPAEKVVSTPLGMPSYIAPVDREAAIAHVRGRLGFDSPFVLAVGVLQPRKNWRLVMRSVAMARQLGSDLQLVIVGRTRDDGEEIDREIESLNGRDWIHLAGGVPDEEISYYYSAAEALIHPSYHEGFGLTPLEAFGCGLPVIASDRGAIPEVTGDAAILLPPTEPEPWARAIIEVTTTDRGTELRSEGRVRASRFTWASTARKTRDAYRLALQ</sequence>
<name>A0A068NSG7_FIMGI</name>
<dbReference type="STRING" id="661478.OP10G_3018"/>
<dbReference type="InterPro" id="IPR028098">
    <property type="entry name" value="Glyco_trans_4-like_N"/>
</dbReference>
<keyword evidence="1 4" id="KW-0808">Transferase</keyword>
<dbReference type="Gene3D" id="3.40.50.2000">
    <property type="entry name" value="Glycogen Phosphorylase B"/>
    <property type="match status" value="2"/>
</dbReference>
<dbReference type="Pfam" id="PF00534">
    <property type="entry name" value="Glycos_transf_1"/>
    <property type="match status" value="1"/>
</dbReference>
<dbReference type="HOGENOM" id="CLU_009583_27_5_0"/>